<evidence type="ECO:0000256" key="2">
    <source>
        <dbReference type="ARBA" id="ARBA00023002"/>
    </source>
</evidence>
<dbReference type="PROSITE" id="PS00061">
    <property type="entry name" value="ADH_SHORT"/>
    <property type="match status" value="1"/>
</dbReference>
<dbReference type="SUPFAM" id="SSF51735">
    <property type="entry name" value="NAD(P)-binding Rossmann-fold domains"/>
    <property type="match status" value="1"/>
</dbReference>
<gene>
    <name evidence="3" type="ORF">skT53_04290</name>
</gene>
<sequence>MRSIQQLFDLSGKTAIVTGGGRGLGEQIAVGLAEAGADVVVCSRKKENCDEVAGKIKAIGRQSLSFGCDVTNPEDADRVVKETLNAFGKIDILINNSGISWGAPTEEYPLDKFNQVLNVNVTGLFIMSRAVGVEMQKRNYGRILNVASVAGLVGSDPRAMNAIAYNASKGAVISFTKDLAVKWAKKGITVNALAPGFFPTKMSQGLLKMYGDVILEGTPMGRFGAEDELKGAAVFFASDASSYITGQVLPVDGGVTAS</sequence>
<keyword evidence="4" id="KW-1185">Reference proteome</keyword>
<dbReference type="GO" id="GO:0008206">
    <property type="term" value="P:bile acid metabolic process"/>
    <property type="evidence" value="ECO:0007669"/>
    <property type="project" value="UniProtKB-ARBA"/>
</dbReference>
<proteinExistence type="inferred from homology"/>
<dbReference type="PRINTS" id="PR00081">
    <property type="entry name" value="GDHRDH"/>
</dbReference>
<dbReference type="InterPro" id="IPR020904">
    <property type="entry name" value="Sc_DH/Rdtase_CS"/>
</dbReference>
<dbReference type="NCBIfam" id="NF006070">
    <property type="entry name" value="PRK08213.1"/>
    <property type="match status" value="1"/>
</dbReference>
<dbReference type="RefSeq" id="WP_200759565.1">
    <property type="nucleotide sequence ID" value="NZ_AP023366.1"/>
</dbReference>
<dbReference type="KEGG" id="eff:skT53_04290"/>
<reference evidence="3 4" key="1">
    <citation type="submission" date="2020-08" db="EMBL/GenBank/DDBJ databases">
        <title>Complete Genome Sequence of Effusibacillus dendaii Strain skT53, Isolated from Farmland soil.</title>
        <authorList>
            <person name="Konishi T."/>
            <person name="Kawasaki H."/>
        </authorList>
    </citation>
    <scope>NUCLEOTIDE SEQUENCE [LARGE SCALE GENOMIC DNA]</scope>
    <source>
        <strain evidence="4">skT53</strain>
    </source>
</reference>
<dbReference type="GO" id="GO:0016616">
    <property type="term" value="F:oxidoreductase activity, acting on the CH-OH group of donors, NAD or NADP as acceptor"/>
    <property type="evidence" value="ECO:0007669"/>
    <property type="project" value="TreeGrafter"/>
</dbReference>
<evidence type="ECO:0000313" key="4">
    <source>
        <dbReference type="Proteomes" id="UP000593802"/>
    </source>
</evidence>
<dbReference type="GO" id="GO:0030497">
    <property type="term" value="P:fatty acid elongation"/>
    <property type="evidence" value="ECO:0007669"/>
    <property type="project" value="TreeGrafter"/>
</dbReference>
<evidence type="ECO:0000256" key="1">
    <source>
        <dbReference type="ARBA" id="ARBA00006484"/>
    </source>
</evidence>
<dbReference type="EMBL" id="AP023366">
    <property type="protein sequence ID" value="BCJ85444.1"/>
    <property type="molecule type" value="Genomic_DNA"/>
</dbReference>
<dbReference type="InterPro" id="IPR036291">
    <property type="entry name" value="NAD(P)-bd_dom_sf"/>
</dbReference>
<keyword evidence="2" id="KW-0560">Oxidoreductase</keyword>
<dbReference type="AlphaFoldDB" id="A0A7I8D5N9"/>
<protein>
    <submittedName>
        <fullName evidence="3">Gluconate 5-dehydrogenase</fullName>
    </submittedName>
</protein>
<dbReference type="PRINTS" id="PR00080">
    <property type="entry name" value="SDRFAMILY"/>
</dbReference>
<comment type="similarity">
    <text evidence="1">Belongs to the short-chain dehydrogenases/reductases (SDR) family.</text>
</comment>
<dbReference type="Proteomes" id="UP000593802">
    <property type="component" value="Chromosome"/>
</dbReference>
<dbReference type="InterPro" id="IPR002347">
    <property type="entry name" value="SDR_fam"/>
</dbReference>
<evidence type="ECO:0000313" key="3">
    <source>
        <dbReference type="EMBL" id="BCJ85444.1"/>
    </source>
</evidence>
<dbReference type="Gene3D" id="3.40.50.720">
    <property type="entry name" value="NAD(P)-binding Rossmann-like Domain"/>
    <property type="match status" value="1"/>
</dbReference>
<dbReference type="Pfam" id="PF13561">
    <property type="entry name" value="adh_short_C2"/>
    <property type="match status" value="1"/>
</dbReference>
<accession>A0A7I8D5N9</accession>
<dbReference type="PANTHER" id="PTHR42760:SF40">
    <property type="entry name" value="3-OXOACYL-[ACYL-CARRIER-PROTEIN] REDUCTASE, CHLOROPLASTIC"/>
    <property type="match status" value="1"/>
</dbReference>
<dbReference type="FunFam" id="3.40.50.720:FF:000084">
    <property type="entry name" value="Short-chain dehydrogenase reductase"/>
    <property type="match status" value="1"/>
</dbReference>
<organism evidence="3 4">
    <name type="scientific">Effusibacillus dendaii</name>
    <dbReference type="NCBI Taxonomy" id="2743772"/>
    <lineage>
        <taxon>Bacteria</taxon>
        <taxon>Bacillati</taxon>
        <taxon>Bacillota</taxon>
        <taxon>Bacilli</taxon>
        <taxon>Bacillales</taxon>
        <taxon>Alicyclobacillaceae</taxon>
        <taxon>Effusibacillus</taxon>
    </lineage>
</organism>
<dbReference type="NCBIfam" id="NF005559">
    <property type="entry name" value="PRK07231.1"/>
    <property type="match status" value="1"/>
</dbReference>
<dbReference type="PANTHER" id="PTHR42760">
    <property type="entry name" value="SHORT-CHAIN DEHYDROGENASES/REDUCTASES FAMILY MEMBER"/>
    <property type="match status" value="1"/>
</dbReference>
<name>A0A7I8D5N9_9BACL</name>